<dbReference type="Proteomes" id="UP000617979">
    <property type="component" value="Unassembled WGS sequence"/>
</dbReference>
<proteinExistence type="predicted"/>
<accession>A0ABQ1G262</accession>
<sequence length="60" mass="6890">MTTQLTDIRCRLYSAAWEAVEARHSYGPNSEQYQAAREKADKVRAVYRKIHKKVYGGDDG</sequence>
<keyword evidence="2" id="KW-1185">Reference proteome</keyword>
<name>A0ABQ1G262_9BACL</name>
<comment type="caution">
    <text evidence="1">The sequence shown here is derived from an EMBL/GenBank/DDBJ whole genome shotgun (WGS) entry which is preliminary data.</text>
</comment>
<organism evidence="1 2">
    <name type="scientific">Kroppenstedtia guangzhouensis</name>
    <dbReference type="NCBI Taxonomy" id="1274356"/>
    <lineage>
        <taxon>Bacteria</taxon>
        <taxon>Bacillati</taxon>
        <taxon>Bacillota</taxon>
        <taxon>Bacilli</taxon>
        <taxon>Bacillales</taxon>
        <taxon>Thermoactinomycetaceae</taxon>
        <taxon>Kroppenstedtia</taxon>
    </lineage>
</organism>
<dbReference type="RefSeq" id="WP_188429580.1">
    <property type="nucleotide sequence ID" value="NZ_BMEX01000002.1"/>
</dbReference>
<evidence type="ECO:0000313" key="1">
    <source>
        <dbReference type="EMBL" id="GGA35273.1"/>
    </source>
</evidence>
<reference evidence="2" key="1">
    <citation type="journal article" date="2019" name="Int. J. Syst. Evol. Microbiol.">
        <title>The Global Catalogue of Microorganisms (GCM) 10K type strain sequencing project: providing services to taxonomists for standard genome sequencing and annotation.</title>
        <authorList>
            <consortium name="The Broad Institute Genomics Platform"/>
            <consortium name="The Broad Institute Genome Sequencing Center for Infectious Disease"/>
            <person name="Wu L."/>
            <person name="Ma J."/>
        </authorList>
    </citation>
    <scope>NUCLEOTIDE SEQUENCE [LARGE SCALE GENOMIC DNA]</scope>
    <source>
        <strain evidence="2">CGMCC 1.12404</strain>
    </source>
</reference>
<evidence type="ECO:0000313" key="2">
    <source>
        <dbReference type="Proteomes" id="UP000617979"/>
    </source>
</evidence>
<protein>
    <submittedName>
        <fullName evidence="1">Uncharacterized protein</fullName>
    </submittedName>
</protein>
<dbReference type="EMBL" id="BMEX01000002">
    <property type="protein sequence ID" value="GGA35273.1"/>
    <property type="molecule type" value="Genomic_DNA"/>
</dbReference>
<gene>
    <name evidence="1" type="ORF">GCM10007416_05150</name>
</gene>